<dbReference type="STRING" id="6205.A0A0R3WIW7"/>
<accession>A0A0R3WIW7</accession>
<dbReference type="Pfam" id="PF04499">
    <property type="entry name" value="SAPS"/>
    <property type="match status" value="1"/>
</dbReference>
<evidence type="ECO:0000313" key="5">
    <source>
        <dbReference type="WBParaSite" id="TTAC_0000057301-mRNA-1"/>
    </source>
</evidence>
<feature type="compositionally biased region" description="Basic and acidic residues" evidence="2">
    <location>
        <begin position="681"/>
        <end position="690"/>
    </location>
</feature>
<dbReference type="EMBL" id="UYWX01000058">
    <property type="protein sequence ID" value="VDM16678.1"/>
    <property type="molecule type" value="Genomic_DNA"/>
</dbReference>
<dbReference type="GO" id="GO:0019903">
    <property type="term" value="F:protein phosphatase binding"/>
    <property type="evidence" value="ECO:0007669"/>
    <property type="project" value="InterPro"/>
</dbReference>
<organism evidence="5">
    <name type="scientific">Hydatigena taeniaeformis</name>
    <name type="common">Feline tapeworm</name>
    <name type="synonym">Taenia taeniaeformis</name>
    <dbReference type="NCBI Taxonomy" id="6205"/>
    <lineage>
        <taxon>Eukaryota</taxon>
        <taxon>Metazoa</taxon>
        <taxon>Spiralia</taxon>
        <taxon>Lophotrochozoa</taxon>
        <taxon>Platyhelminthes</taxon>
        <taxon>Cestoda</taxon>
        <taxon>Eucestoda</taxon>
        <taxon>Cyclophyllidea</taxon>
        <taxon>Taeniidae</taxon>
        <taxon>Hydatigera</taxon>
    </lineage>
</organism>
<evidence type="ECO:0000256" key="1">
    <source>
        <dbReference type="ARBA" id="ARBA00006180"/>
    </source>
</evidence>
<feature type="region of interest" description="Disordered" evidence="2">
    <location>
        <begin position="763"/>
        <end position="791"/>
    </location>
</feature>
<evidence type="ECO:0000313" key="3">
    <source>
        <dbReference type="EMBL" id="VDM16678.1"/>
    </source>
</evidence>
<proteinExistence type="inferred from homology"/>
<name>A0A0R3WIW7_HYDTA</name>
<protein>
    <submittedName>
        <fullName evidence="3 5">Uncharacterized protein</fullName>
    </submittedName>
</protein>
<evidence type="ECO:0000256" key="2">
    <source>
        <dbReference type="SAM" id="MobiDB-lite"/>
    </source>
</evidence>
<comment type="similarity">
    <text evidence="1">Belongs to the SAPS family.</text>
</comment>
<keyword evidence="4" id="KW-1185">Reference proteome</keyword>
<sequence length="948" mass="106066">MIEIIRRDSTKLQSSEDEYPLSAVVGVLFLHDVSNVSDAFVDCKEAVEDLYNFFQDVQNPPNAFTLELVSRIFVHVCSHPAILQFLASKTDLVDILLHHLESLCVRNLFLSFFTTIPLEGTIVLAQALDRQCIVHRLLKCFLQEEADGGFDVKNRILAGLFLRQLIYQLRSLKYKESLDVNFLLSRFESENTVKQIVDAIIGLPQERAEMLSHFLNLLRHLLFDAVLNDVSVDLLSLPLRQSKSGDAFVSKGIARHFNRVLGMLPRLKPFLAVEGVVYDAEDNASTSRTCLPLQPLGMGRINAMRFLCHLIFNCQGLEGAEVVEQFVELDLIGNMVPTAAGAVYIDGIIALFTAEFFEALRQNSSPGGFFMSLLVSLKFDEEVCEVVVPFLADVGKTPIPGSPTYCMGSKQDFQVRGKAGFRRAGYMGHLQEMALRLAWYFHPKLTESLDYPTVKDSDVAALDDEAFWWLPHGTDSTGNSGGDVNDGAGKAIEEDTSAEEPINWGLNVRNFILRDLPNTTLERWTTFIVSDLRQAVRVSNVEHLRNLKVTLAGTPNKLKRTSPTLLSPEDAQQAYNQYKMKSLTMAFTENFGFRENEFDVSSGVLEELLGSLFSDLGASLILQDYTQSEALFDEVCNTIIKTPDGVEVGKASSGWPVVCINKLEQYPRPPKTPPPFETDERESLCDAKRRDSTDRQVQSYNVLSIDWMTGVFDEAHAEILLESEDTLSSVYSEDVEEARLSQDTSDETMSGIEFFQSALSPIHSSGSPITVGEMEENKEEGKETKDDLGGLENDFRTQLCRSLVPEPTLSNGRPIMSFGRSRRIASNNESLSKPLSPSIDRWSISSKSLGSLNSPDLPDSESLVLPRLILDRDLRLNYNSPQEIEALPRPIQPTMRSHRLARTSLLRPLNGDLEVANGISSPFEDHSRRKRLLKPPELEVDMETEELK</sequence>
<reference evidence="3 4" key="2">
    <citation type="submission" date="2018-11" db="EMBL/GenBank/DDBJ databases">
        <authorList>
            <consortium name="Pathogen Informatics"/>
        </authorList>
    </citation>
    <scope>NUCLEOTIDE SEQUENCE [LARGE SCALE GENOMIC DNA]</scope>
</reference>
<feature type="compositionally biased region" description="Basic and acidic residues" evidence="2">
    <location>
        <begin position="779"/>
        <end position="788"/>
    </location>
</feature>
<dbReference type="OrthoDB" id="6267358at2759"/>
<dbReference type="InterPro" id="IPR007587">
    <property type="entry name" value="SAPS"/>
</dbReference>
<dbReference type="AlphaFoldDB" id="A0A0R3WIW7"/>
<feature type="compositionally biased region" description="Pro residues" evidence="2">
    <location>
        <begin position="667"/>
        <end position="676"/>
    </location>
</feature>
<evidence type="ECO:0000313" key="4">
    <source>
        <dbReference type="Proteomes" id="UP000274429"/>
    </source>
</evidence>
<gene>
    <name evidence="3" type="ORF">TTAC_LOCUS574</name>
</gene>
<feature type="region of interest" description="Disordered" evidence="2">
    <location>
        <begin position="666"/>
        <end position="690"/>
    </location>
</feature>
<reference evidence="5" key="1">
    <citation type="submission" date="2016-04" db="UniProtKB">
        <authorList>
            <consortium name="WormBaseParasite"/>
        </authorList>
    </citation>
    <scope>IDENTIFICATION</scope>
</reference>
<dbReference type="WBParaSite" id="TTAC_0000057301-mRNA-1">
    <property type="protein sequence ID" value="TTAC_0000057301-mRNA-1"/>
    <property type="gene ID" value="TTAC_0000057301"/>
</dbReference>
<dbReference type="Proteomes" id="UP000274429">
    <property type="component" value="Unassembled WGS sequence"/>
</dbReference>